<sequence>MIPAIIGAAATIVPSIIRWAAGDKAGEVADKVGAIAKELVPGHDGELDAMQRIAEDPALSRRFQNEYYAFELELAKLEHEQRMAEIGLADTEGGRELAKTEVASSDEYVRRTRPQLLRWYGKGSFLLIFACVAVAFVSTFTTSVTKEEATFIIDVLKWALPTVSGTFLMMYRAYTGKRTQEKLGAIGLQPESSLDKVVKMVRG</sequence>
<feature type="transmembrane region" description="Helical" evidence="1">
    <location>
        <begin position="158"/>
        <end position="174"/>
    </location>
</feature>
<gene>
    <name evidence="2" type="ORF">AWY79_06975</name>
    <name evidence="3" type="ORF">EDC59_101263</name>
</gene>
<evidence type="ECO:0000313" key="3">
    <source>
        <dbReference type="EMBL" id="TDT91860.1"/>
    </source>
</evidence>
<dbReference type="Proteomes" id="UP000295506">
    <property type="component" value="Unassembled WGS sequence"/>
</dbReference>
<keyword evidence="1" id="KW-0472">Membrane</keyword>
<evidence type="ECO:0000313" key="2">
    <source>
        <dbReference type="EMBL" id="AMK10867.1"/>
    </source>
</evidence>
<protein>
    <submittedName>
        <fullName evidence="3">Uncharacterized protein</fullName>
    </submittedName>
</protein>
<feature type="transmembrane region" description="Helical" evidence="1">
    <location>
        <begin position="119"/>
        <end position="138"/>
    </location>
</feature>
<dbReference type="EMBL" id="SOBK01000001">
    <property type="protein sequence ID" value="TDT91860.1"/>
    <property type="molecule type" value="Genomic_DNA"/>
</dbReference>
<keyword evidence="1" id="KW-0812">Transmembrane</keyword>
<dbReference type="OrthoDB" id="5465252at2"/>
<evidence type="ECO:0000256" key="1">
    <source>
        <dbReference type="SAM" id="Phobius"/>
    </source>
</evidence>
<dbReference type="Proteomes" id="UP000055611">
    <property type="component" value="Chromosome"/>
</dbReference>
<dbReference type="RefSeq" id="WP_066801932.1">
    <property type="nucleotide sequence ID" value="NZ_CP014206.1"/>
</dbReference>
<keyword evidence="4" id="KW-1185">Reference proteome</keyword>
<accession>A0A126QLZ4</accession>
<name>A0A126QLZ4_9BACT</name>
<evidence type="ECO:0000313" key="5">
    <source>
        <dbReference type="Proteomes" id="UP000295506"/>
    </source>
</evidence>
<reference evidence="3 5" key="2">
    <citation type="submission" date="2019-03" db="EMBL/GenBank/DDBJ databases">
        <title>Genomic Encyclopedia of Type Strains, Phase IV (KMG-IV): sequencing the most valuable type-strain genomes for metagenomic binning, comparative biology and taxonomic classification.</title>
        <authorList>
            <person name="Goeker M."/>
        </authorList>
    </citation>
    <scope>NUCLEOTIDE SEQUENCE [LARGE SCALE GENOMIC DNA]</scope>
    <source>
        <strain evidence="3 5">DSM 101483</strain>
    </source>
</reference>
<dbReference type="KEGG" id="dej:AWY79_06975"/>
<proteinExistence type="predicted"/>
<reference evidence="2 4" key="1">
    <citation type="journal article" date="2016" name="Front. Microbiol.">
        <title>Genome Sequence of the Piezophilic, Mesophilic Sulfate-Reducing Bacterium Desulfovibrio indicus J2T.</title>
        <authorList>
            <person name="Cao J."/>
            <person name="Maignien L."/>
            <person name="Shao Z."/>
            <person name="Alain K."/>
            <person name="Jebbar M."/>
        </authorList>
    </citation>
    <scope>NUCLEOTIDE SEQUENCE [LARGE SCALE GENOMIC DNA]</scope>
    <source>
        <strain evidence="2 4">J2</strain>
    </source>
</reference>
<evidence type="ECO:0000313" key="4">
    <source>
        <dbReference type="Proteomes" id="UP000055611"/>
    </source>
</evidence>
<dbReference type="EMBL" id="CP014206">
    <property type="protein sequence ID" value="AMK10867.1"/>
    <property type="molecule type" value="Genomic_DNA"/>
</dbReference>
<dbReference type="AlphaFoldDB" id="A0A126QLZ4"/>
<keyword evidence="1" id="KW-1133">Transmembrane helix</keyword>
<organism evidence="3 5">
    <name type="scientific">Pseudodesulfovibrio indicus</name>
    <dbReference type="NCBI Taxonomy" id="1716143"/>
    <lineage>
        <taxon>Bacteria</taxon>
        <taxon>Pseudomonadati</taxon>
        <taxon>Thermodesulfobacteriota</taxon>
        <taxon>Desulfovibrionia</taxon>
        <taxon>Desulfovibrionales</taxon>
        <taxon>Desulfovibrionaceae</taxon>
    </lineage>
</organism>